<evidence type="ECO:0000256" key="1">
    <source>
        <dbReference type="SAM" id="MobiDB-lite"/>
    </source>
</evidence>
<gene>
    <name evidence="2" type="ORF">BCR44DRAFT_1101061</name>
</gene>
<accession>A0A1Y2I4G0</accession>
<dbReference type="EMBL" id="MCFL01000002">
    <property type="protein sequence ID" value="ORZ40831.1"/>
    <property type="molecule type" value="Genomic_DNA"/>
</dbReference>
<reference evidence="2 3" key="1">
    <citation type="submission" date="2016-07" db="EMBL/GenBank/DDBJ databases">
        <title>Pervasive Adenine N6-methylation of Active Genes in Fungi.</title>
        <authorList>
            <consortium name="DOE Joint Genome Institute"/>
            <person name="Mondo S.J."/>
            <person name="Dannebaum R.O."/>
            <person name="Kuo R.C."/>
            <person name="Labutti K."/>
            <person name="Haridas S."/>
            <person name="Kuo A."/>
            <person name="Salamov A."/>
            <person name="Ahrendt S.R."/>
            <person name="Lipzen A."/>
            <person name="Sullivan W."/>
            <person name="Andreopoulos W.B."/>
            <person name="Clum A."/>
            <person name="Lindquist E."/>
            <person name="Daum C."/>
            <person name="Ramamoorthy G.K."/>
            <person name="Gryganskyi A."/>
            <person name="Culley D."/>
            <person name="Magnuson J.K."/>
            <person name="James T.Y."/>
            <person name="O'Malley M.A."/>
            <person name="Stajich J.E."/>
            <person name="Spatafora J.W."/>
            <person name="Visel A."/>
            <person name="Grigoriev I.V."/>
        </authorList>
    </citation>
    <scope>NUCLEOTIDE SEQUENCE [LARGE SCALE GENOMIC DNA]</scope>
    <source>
        <strain evidence="2 3">PL171</strain>
    </source>
</reference>
<feature type="compositionally biased region" description="Low complexity" evidence="1">
    <location>
        <begin position="96"/>
        <end position="108"/>
    </location>
</feature>
<comment type="caution">
    <text evidence="2">The sequence shown here is derived from an EMBL/GenBank/DDBJ whole genome shotgun (WGS) entry which is preliminary data.</text>
</comment>
<name>A0A1Y2I4G0_9FUNG</name>
<sequence length="201" mass="21313">MWIILIAVTLMAVLIGANLSKWYLSHLVRRTVFRNRLIRANEAGELSDCLDSIDSSSIRPRKSASLRLSGGTTIANNRRAISEPLQPIPGSEPDLSGSPTSTSTGSVTIPIGSIKSTLALSSARGFPTATSSSTLAQVLPSRVSGALAKGDQLAAVSKGRRRLSVLAVSSQDPNLPVETSSGRKHSRIQTQQQRVPILSMS</sequence>
<protein>
    <submittedName>
        <fullName evidence="2">Uncharacterized protein</fullName>
    </submittedName>
</protein>
<proteinExistence type="predicted"/>
<feature type="region of interest" description="Disordered" evidence="1">
    <location>
        <begin position="172"/>
        <end position="201"/>
    </location>
</feature>
<dbReference type="AlphaFoldDB" id="A0A1Y2I4G0"/>
<evidence type="ECO:0000313" key="3">
    <source>
        <dbReference type="Proteomes" id="UP000193411"/>
    </source>
</evidence>
<feature type="compositionally biased region" description="Polar residues" evidence="1">
    <location>
        <begin position="188"/>
        <end position="201"/>
    </location>
</feature>
<feature type="region of interest" description="Disordered" evidence="1">
    <location>
        <begin position="79"/>
        <end position="108"/>
    </location>
</feature>
<organism evidence="2 3">
    <name type="scientific">Catenaria anguillulae PL171</name>
    <dbReference type="NCBI Taxonomy" id="765915"/>
    <lineage>
        <taxon>Eukaryota</taxon>
        <taxon>Fungi</taxon>
        <taxon>Fungi incertae sedis</taxon>
        <taxon>Blastocladiomycota</taxon>
        <taxon>Blastocladiomycetes</taxon>
        <taxon>Blastocladiales</taxon>
        <taxon>Catenariaceae</taxon>
        <taxon>Catenaria</taxon>
    </lineage>
</organism>
<keyword evidence="3" id="KW-1185">Reference proteome</keyword>
<dbReference type="Proteomes" id="UP000193411">
    <property type="component" value="Unassembled WGS sequence"/>
</dbReference>
<evidence type="ECO:0000313" key="2">
    <source>
        <dbReference type="EMBL" id="ORZ40831.1"/>
    </source>
</evidence>